<evidence type="ECO:0000256" key="11">
    <source>
        <dbReference type="SAM" id="MobiDB-lite"/>
    </source>
</evidence>
<keyword evidence="7 10" id="KW-0274">FAD</keyword>
<keyword evidence="1 10" id="KW-0963">Cytoplasm</keyword>
<dbReference type="EMBL" id="JH597773">
    <property type="protein sequence ID" value="EHQ07786.1"/>
    <property type="molecule type" value="Genomic_DNA"/>
</dbReference>
<dbReference type="GO" id="GO:0050660">
    <property type="term" value="F:flavin adenine dinucleotide binding"/>
    <property type="evidence" value="ECO:0007669"/>
    <property type="project" value="UniProtKB-UniRule"/>
</dbReference>
<feature type="region of interest" description="tRNA (mnm(5)s(2)U34)-methyltransferase" evidence="10">
    <location>
        <begin position="1"/>
        <end position="222"/>
    </location>
</feature>
<dbReference type="GO" id="GO:0032259">
    <property type="term" value="P:methylation"/>
    <property type="evidence" value="ECO:0007669"/>
    <property type="project" value="UniProtKB-KW"/>
</dbReference>
<evidence type="ECO:0000256" key="10">
    <source>
        <dbReference type="HAMAP-Rule" id="MF_01102"/>
    </source>
</evidence>
<dbReference type="NCBIfam" id="TIGR03197">
    <property type="entry name" value="MnmC_Cterm"/>
    <property type="match status" value="1"/>
</dbReference>
<evidence type="ECO:0000259" key="13">
    <source>
        <dbReference type="Pfam" id="PF05430"/>
    </source>
</evidence>
<keyword evidence="2 10" id="KW-0489">Methyltransferase</keyword>
<name>H2CFG1_9LEPT</name>
<dbReference type="InterPro" id="IPR023032">
    <property type="entry name" value="tRNA_MAMT_biosynth_bifunc_MnmC"/>
</dbReference>
<reference evidence="14 15" key="1">
    <citation type="submission" date="2011-10" db="EMBL/GenBank/DDBJ databases">
        <title>The Improved High-Quality Draft genome of Leptonema illini DSM 21528.</title>
        <authorList>
            <consortium name="US DOE Joint Genome Institute (JGI-PGF)"/>
            <person name="Lucas S."/>
            <person name="Copeland A."/>
            <person name="Lapidus A."/>
            <person name="Glavina del Rio T."/>
            <person name="Dalin E."/>
            <person name="Tice H."/>
            <person name="Bruce D."/>
            <person name="Goodwin L."/>
            <person name="Pitluck S."/>
            <person name="Peters L."/>
            <person name="Mikhailova N."/>
            <person name="Held B."/>
            <person name="Kyrpides N."/>
            <person name="Mavromatis K."/>
            <person name="Ivanova N."/>
            <person name="Markowitz V."/>
            <person name="Cheng J.-F."/>
            <person name="Hugenholtz P."/>
            <person name="Woyke T."/>
            <person name="Wu D."/>
            <person name="Gronow S."/>
            <person name="Wellnitz S."/>
            <person name="Brambilla E.-M."/>
            <person name="Klenk H.-P."/>
            <person name="Eisen J.A."/>
        </authorList>
    </citation>
    <scope>NUCLEOTIDE SEQUENCE [LARGE SCALE GENOMIC DNA]</scope>
    <source>
        <strain evidence="14 15">DSM 21528</strain>
    </source>
</reference>
<dbReference type="NCBIfam" id="NF033855">
    <property type="entry name" value="tRNA_MNMC2"/>
    <property type="match status" value="1"/>
</dbReference>
<dbReference type="RefSeq" id="WP_002773929.1">
    <property type="nucleotide sequence ID" value="NZ_JH597773.1"/>
</dbReference>
<dbReference type="GO" id="GO:0002097">
    <property type="term" value="P:tRNA wobble base modification"/>
    <property type="evidence" value="ECO:0007669"/>
    <property type="project" value="UniProtKB-UniRule"/>
</dbReference>
<dbReference type="AlphaFoldDB" id="H2CFG1"/>
<comment type="function">
    <text evidence="10">Catalyzes the last two steps in the biosynthesis of 5-methylaminomethyl-2-thiouridine (mnm(5)s(2)U) at the wobble position (U34) in tRNA. Catalyzes the FAD-dependent demodification of cmnm(5)s(2)U34 to nm(5)s(2)U34, followed by the transfer of a methyl group from S-adenosyl-L-methionine to nm(5)s(2)U34, to form mnm(5)s(2)U34.</text>
</comment>
<evidence type="ECO:0000256" key="3">
    <source>
        <dbReference type="ARBA" id="ARBA00022630"/>
    </source>
</evidence>
<dbReference type="Gene3D" id="3.30.9.10">
    <property type="entry name" value="D-Amino Acid Oxidase, subunit A, domain 2"/>
    <property type="match status" value="1"/>
</dbReference>
<dbReference type="Gene3D" id="3.50.50.60">
    <property type="entry name" value="FAD/NAD(P)-binding domain"/>
    <property type="match status" value="1"/>
</dbReference>
<comment type="similarity">
    <text evidence="10">In the C-terminal section; belongs to the DAO family.</text>
</comment>
<sequence length="635" mass="69697">MALRSTLYDDIYFSPEDGVAESEYVYIKGNHLPDRFRAIGRRPFVVGELGFGAGLNFLLTVRAFLENAPAHAQLQYFSVEKHPLAIANIDDALALLQLADLRKQLLKVLRASSWTLPGFHTIFFHERVRLTLLTGEAEEMLGSLAGGTVDAWFADGFSPAKNPAMWTDEVFFHVGRLSRPGTTISTFSSAGAVRRSMEQHGFHVEKVPGFGSKREMVVGRFTDRSASSEAANDSPHSATQSMPEPEKVPHAIVIGGGLAGLTTSLALLRRGWSVELREKLAATGSASSGNPAGLFMPYLTAQPTTISRFTLRACETLASSFPVFGAGDLLHRTGIVRRIGAGADGNTDIDTELEERIEKASQAHGLPASFMRRVDRKSYLMRKAGWTEPAALCKSITDLLLSHGDRFRLTLNERCDRIPENDDGADAVIVASGTGLAGFKETAFLPIKAVRGQLFVCEAEKAERYLSPTVKRLPRRPAVFENYVIPDPKGWVFGATFEPYSENPERDPASDERLLAQIAEQFPEIGVPMKEDGFKPVHGRVGFRSQAKDYVPVIGPLPDYEKALSLLKSDMAATVPVHDRIFVQGGFGSRGVMSSMLAAEILAAHINQEMYPVEGDLVEELLPHRFVRRDARSQK</sequence>
<proteinExistence type="inferred from homology"/>
<evidence type="ECO:0000256" key="2">
    <source>
        <dbReference type="ARBA" id="ARBA00022603"/>
    </source>
</evidence>
<feature type="compositionally biased region" description="Polar residues" evidence="11">
    <location>
        <begin position="224"/>
        <end position="242"/>
    </location>
</feature>
<evidence type="ECO:0000256" key="1">
    <source>
        <dbReference type="ARBA" id="ARBA00022490"/>
    </source>
</evidence>
<evidence type="ECO:0000313" key="14">
    <source>
        <dbReference type="EMBL" id="EHQ07786.1"/>
    </source>
</evidence>
<dbReference type="SUPFAM" id="SSF54373">
    <property type="entry name" value="FAD-linked reductases, C-terminal domain"/>
    <property type="match status" value="1"/>
</dbReference>
<comment type="subcellular location">
    <subcellularLocation>
        <location evidence="10">Cytoplasm</location>
    </subcellularLocation>
</comment>
<comment type="cofactor">
    <cofactor evidence="10">
        <name>FAD</name>
        <dbReference type="ChEBI" id="CHEBI:57692"/>
    </cofactor>
</comment>
<dbReference type="InterPro" id="IPR047785">
    <property type="entry name" value="tRNA_MNMC2"/>
</dbReference>
<keyword evidence="3 10" id="KW-0285">Flavoprotein</keyword>
<dbReference type="GO" id="GO:0004808">
    <property type="term" value="F:tRNA (5-methylaminomethyl-2-thiouridylate)(34)-methyltransferase activity"/>
    <property type="evidence" value="ECO:0007669"/>
    <property type="project" value="UniProtKB-EC"/>
</dbReference>
<dbReference type="PANTHER" id="PTHR13847:SF283">
    <property type="entry name" value="TRNA 5-METHYLAMINOMETHYL-2-THIOURIDINE BIOSYNTHESIS BIFUNCTIONAL PROTEIN MNMC"/>
    <property type="match status" value="1"/>
</dbReference>
<evidence type="ECO:0000259" key="12">
    <source>
        <dbReference type="Pfam" id="PF01266"/>
    </source>
</evidence>
<dbReference type="EC" id="1.5.-.-" evidence="10"/>
<keyword evidence="4 10" id="KW-0808">Transferase</keyword>
<accession>H2CFG1</accession>
<dbReference type="InterPro" id="IPR006076">
    <property type="entry name" value="FAD-dep_OxRdtase"/>
</dbReference>
<dbReference type="Gene3D" id="3.40.50.150">
    <property type="entry name" value="Vaccinia Virus protein VP39"/>
    <property type="match status" value="1"/>
</dbReference>
<comment type="similarity">
    <text evidence="10">In the N-terminal section; belongs to the methyltransferase superfamily. tRNA (mnm(5)s(2)U34)-methyltransferase family.</text>
</comment>
<keyword evidence="8 10" id="KW-0560">Oxidoreductase</keyword>
<dbReference type="InterPro" id="IPR008471">
    <property type="entry name" value="MnmC-like_methylTransf"/>
</dbReference>
<keyword evidence="5 10" id="KW-0949">S-adenosyl-L-methionine</keyword>
<evidence type="ECO:0000256" key="6">
    <source>
        <dbReference type="ARBA" id="ARBA00022694"/>
    </source>
</evidence>
<feature type="domain" description="MnmC-like methyltransferase" evidence="13">
    <location>
        <begin position="112"/>
        <end position="219"/>
    </location>
</feature>
<dbReference type="InterPro" id="IPR036188">
    <property type="entry name" value="FAD/NAD-bd_sf"/>
</dbReference>
<keyword evidence="6 10" id="KW-0819">tRNA processing</keyword>
<feature type="region of interest" description="Disordered" evidence="11">
    <location>
        <begin position="223"/>
        <end position="245"/>
    </location>
</feature>
<feature type="region of interest" description="FAD-dependent cmnm(5)s(2)U34 oxidoreductase" evidence="10">
    <location>
        <begin position="254"/>
        <end position="635"/>
    </location>
</feature>
<dbReference type="SUPFAM" id="SSF51971">
    <property type="entry name" value="Nucleotide-binding domain"/>
    <property type="match status" value="1"/>
</dbReference>
<evidence type="ECO:0000256" key="7">
    <source>
        <dbReference type="ARBA" id="ARBA00022827"/>
    </source>
</evidence>
<dbReference type="PANTHER" id="PTHR13847">
    <property type="entry name" value="SARCOSINE DEHYDROGENASE-RELATED"/>
    <property type="match status" value="1"/>
</dbReference>
<keyword evidence="9 10" id="KW-0511">Multifunctional enzyme</keyword>
<dbReference type="GO" id="GO:0005737">
    <property type="term" value="C:cytoplasm"/>
    <property type="evidence" value="ECO:0007669"/>
    <property type="project" value="UniProtKB-SubCell"/>
</dbReference>
<dbReference type="HAMAP" id="MF_01102">
    <property type="entry name" value="MnmC"/>
    <property type="match status" value="1"/>
</dbReference>
<dbReference type="Pfam" id="PF05430">
    <property type="entry name" value="Methyltransf_30"/>
    <property type="match status" value="1"/>
</dbReference>
<dbReference type="STRING" id="183.GCA_002009735_03067"/>
<keyword evidence="15" id="KW-1185">Reference proteome</keyword>
<evidence type="ECO:0000256" key="8">
    <source>
        <dbReference type="ARBA" id="ARBA00023002"/>
    </source>
</evidence>
<evidence type="ECO:0000256" key="4">
    <source>
        <dbReference type="ARBA" id="ARBA00022679"/>
    </source>
</evidence>
<evidence type="ECO:0000313" key="15">
    <source>
        <dbReference type="Proteomes" id="UP000005737"/>
    </source>
</evidence>
<comment type="catalytic activity">
    <reaction evidence="10">
        <text>5-aminomethyl-2-thiouridine(34) in tRNA + S-adenosyl-L-methionine = 5-methylaminomethyl-2-thiouridine(34) in tRNA + S-adenosyl-L-homocysteine + H(+)</text>
        <dbReference type="Rhea" id="RHEA:19569"/>
        <dbReference type="Rhea" id="RHEA-COMP:10195"/>
        <dbReference type="Rhea" id="RHEA-COMP:10197"/>
        <dbReference type="ChEBI" id="CHEBI:15378"/>
        <dbReference type="ChEBI" id="CHEBI:57856"/>
        <dbReference type="ChEBI" id="CHEBI:59789"/>
        <dbReference type="ChEBI" id="CHEBI:74454"/>
        <dbReference type="ChEBI" id="CHEBI:74455"/>
        <dbReference type="EC" id="2.1.1.61"/>
    </reaction>
</comment>
<dbReference type="HOGENOM" id="CLU_022427_1_0_12"/>
<dbReference type="InterPro" id="IPR017610">
    <property type="entry name" value="tRNA_S-uridine_synth_MnmC_C"/>
</dbReference>
<organism evidence="14 15">
    <name type="scientific">Leptonema illini DSM 21528</name>
    <dbReference type="NCBI Taxonomy" id="929563"/>
    <lineage>
        <taxon>Bacteria</taxon>
        <taxon>Pseudomonadati</taxon>
        <taxon>Spirochaetota</taxon>
        <taxon>Spirochaetia</taxon>
        <taxon>Leptospirales</taxon>
        <taxon>Leptospiraceae</taxon>
        <taxon>Leptonema</taxon>
    </lineage>
</organism>
<evidence type="ECO:0000256" key="9">
    <source>
        <dbReference type="ARBA" id="ARBA00023268"/>
    </source>
</evidence>
<dbReference type="GO" id="GO:0016645">
    <property type="term" value="F:oxidoreductase activity, acting on the CH-NH group of donors"/>
    <property type="evidence" value="ECO:0007669"/>
    <property type="project" value="InterPro"/>
</dbReference>
<dbReference type="InterPro" id="IPR029063">
    <property type="entry name" value="SAM-dependent_MTases_sf"/>
</dbReference>
<dbReference type="Proteomes" id="UP000005737">
    <property type="component" value="Unassembled WGS sequence"/>
</dbReference>
<dbReference type="EC" id="2.1.1.61" evidence="10"/>
<protein>
    <recommendedName>
        <fullName evidence="10">tRNA 5-methylaminomethyl-2-thiouridine biosynthesis bifunctional protein MnmC</fullName>
        <shortName evidence="10">tRNA mnm(5)s(2)U biosynthesis bifunctional protein</shortName>
    </recommendedName>
    <domain>
        <recommendedName>
            <fullName evidence="10">tRNA (mnm(5)s(2)U34)-methyltransferase</fullName>
            <ecNumber evidence="10">2.1.1.61</ecNumber>
        </recommendedName>
    </domain>
    <domain>
        <recommendedName>
            <fullName evidence="10">FAD-dependent cmnm(5)s(2)U34 oxidoreductase</fullName>
            <ecNumber evidence="10">1.5.-.-</ecNumber>
        </recommendedName>
    </domain>
</protein>
<feature type="domain" description="FAD dependent oxidoreductase" evidence="12">
    <location>
        <begin position="251"/>
        <end position="604"/>
    </location>
</feature>
<gene>
    <name evidence="10" type="primary">mnmC</name>
    <name evidence="14" type="ORF">Lepil_3123</name>
</gene>
<dbReference type="Pfam" id="PF01266">
    <property type="entry name" value="DAO"/>
    <property type="match status" value="1"/>
</dbReference>
<evidence type="ECO:0000256" key="5">
    <source>
        <dbReference type="ARBA" id="ARBA00022691"/>
    </source>
</evidence>